<organism evidence="2 3">
    <name type="scientific">Candidatus Enterococcus wittei</name>
    <dbReference type="NCBI Taxonomy" id="1987383"/>
    <lineage>
        <taxon>Bacteria</taxon>
        <taxon>Bacillati</taxon>
        <taxon>Bacillota</taxon>
        <taxon>Bacilli</taxon>
        <taxon>Lactobacillales</taxon>
        <taxon>Enterococcaceae</taxon>
        <taxon>Enterococcus</taxon>
    </lineage>
</organism>
<keyword evidence="1" id="KW-0812">Transmembrane</keyword>
<dbReference type="AlphaFoldDB" id="A0A242JZP9"/>
<evidence type="ECO:0000313" key="3">
    <source>
        <dbReference type="Proteomes" id="UP000194933"/>
    </source>
</evidence>
<keyword evidence="3" id="KW-1185">Reference proteome</keyword>
<gene>
    <name evidence="2" type="ORF">A5844_000939</name>
</gene>
<evidence type="ECO:0000313" key="2">
    <source>
        <dbReference type="EMBL" id="OTP10805.1"/>
    </source>
</evidence>
<name>A0A242JZP9_9ENTE</name>
<sequence length="92" mass="11029">MNNEIWNHFKKDFSVYIGIGVTISLLSATNIFYFQKLLDGFGKELDIRNILIYGFTIVIVLLFQYLHMWSKSQEQSFKMGYSFILRKWHLLR</sequence>
<feature type="transmembrane region" description="Helical" evidence="1">
    <location>
        <begin position="12"/>
        <end position="34"/>
    </location>
</feature>
<comment type="caution">
    <text evidence="2">The sequence shown here is derived from an EMBL/GenBank/DDBJ whole genome shotgun (WGS) entry which is preliminary data.</text>
</comment>
<dbReference type="EMBL" id="NGMO01000002">
    <property type="protein sequence ID" value="OTP10805.1"/>
    <property type="molecule type" value="Genomic_DNA"/>
</dbReference>
<keyword evidence="1" id="KW-1133">Transmembrane helix</keyword>
<protein>
    <submittedName>
        <fullName evidence="2">Uncharacterized protein</fullName>
    </submittedName>
</protein>
<reference evidence="2 3" key="1">
    <citation type="submission" date="2017-05" db="EMBL/GenBank/DDBJ databases">
        <title>The Genome Sequence of Enterococcus sp. 10A9_DIV0425.</title>
        <authorList>
            <consortium name="The Broad Institute Genomics Platform"/>
            <consortium name="The Broad Institute Genomic Center for Infectious Diseases"/>
            <person name="Earl A."/>
            <person name="Manson A."/>
            <person name="Schwartman J."/>
            <person name="Gilmore M."/>
            <person name="Abouelleil A."/>
            <person name="Cao P."/>
            <person name="Chapman S."/>
            <person name="Cusick C."/>
            <person name="Shea T."/>
            <person name="Young S."/>
            <person name="Neafsey D."/>
            <person name="Nusbaum C."/>
            <person name="Birren B."/>
        </authorList>
    </citation>
    <scope>NUCLEOTIDE SEQUENCE [LARGE SCALE GENOMIC DNA]</scope>
    <source>
        <strain evidence="2 3">10A9_DIV0425</strain>
    </source>
</reference>
<evidence type="ECO:0000256" key="1">
    <source>
        <dbReference type="SAM" id="Phobius"/>
    </source>
</evidence>
<dbReference type="Proteomes" id="UP000194933">
    <property type="component" value="Unassembled WGS sequence"/>
</dbReference>
<feature type="transmembrane region" description="Helical" evidence="1">
    <location>
        <begin position="50"/>
        <end position="69"/>
    </location>
</feature>
<keyword evidence="1" id="KW-0472">Membrane</keyword>
<accession>A0A242JZP9</accession>
<proteinExistence type="predicted"/>